<dbReference type="EMBL" id="CDMC01000001">
    <property type="protein sequence ID" value="CEL01822.1"/>
    <property type="molecule type" value="Genomic_DNA"/>
</dbReference>
<dbReference type="STRING" id="454130.A0A0U5FU50"/>
<evidence type="ECO:0000313" key="2">
    <source>
        <dbReference type="EMBL" id="CEL01822.1"/>
    </source>
</evidence>
<proteinExistence type="predicted"/>
<feature type="compositionally biased region" description="Basic residues" evidence="1">
    <location>
        <begin position="523"/>
        <end position="536"/>
    </location>
</feature>
<organism evidence="2 3">
    <name type="scientific">Aspergillus calidoustus</name>
    <dbReference type="NCBI Taxonomy" id="454130"/>
    <lineage>
        <taxon>Eukaryota</taxon>
        <taxon>Fungi</taxon>
        <taxon>Dikarya</taxon>
        <taxon>Ascomycota</taxon>
        <taxon>Pezizomycotina</taxon>
        <taxon>Eurotiomycetes</taxon>
        <taxon>Eurotiomycetidae</taxon>
        <taxon>Eurotiales</taxon>
        <taxon>Aspergillaceae</taxon>
        <taxon>Aspergillus</taxon>
        <taxon>Aspergillus subgen. Nidulantes</taxon>
    </lineage>
</organism>
<reference evidence="3" key="1">
    <citation type="journal article" date="2016" name="Genome Announc.">
        <title>Draft genome sequences of fungus Aspergillus calidoustus.</title>
        <authorList>
            <person name="Horn F."/>
            <person name="Linde J."/>
            <person name="Mattern D.J."/>
            <person name="Walther G."/>
            <person name="Guthke R."/>
            <person name="Scherlach K."/>
            <person name="Martin K."/>
            <person name="Brakhage A.A."/>
            <person name="Petzke L."/>
            <person name="Valiante V."/>
        </authorList>
    </citation>
    <scope>NUCLEOTIDE SEQUENCE [LARGE SCALE GENOMIC DNA]</scope>
    <source>
        <strain evidence="3">SF006504</strain>
    </source>
</reference>
<dbReference type="OrthoDB" id="4360026at2759"/>
<gene>
    <name evidence="2" type="ORF">ASPCAL01400</name>
</gene>
<evidence type="ECO:0000313" key="3">
    <source>
        <dbReference type="Proteomes" id="UP000054771"/>
    </source>
</evidence>
<keyword evidence="3" id="KW-1185">Reference proteome</keyword>
<evidence type="ECO:0000256" key="1">
    <source>
        <dbReference type="SAM" id="MobiDB-lite"/>
    </source>
</evidence>
<dbReference type="AlphaFoldDB" id="A0A0U5FU50"/>
<name>A0A0U5FU50_ASPCI</name>
<dbReference type="Proteomes" id="UP000054771">
    <property type="component" value="Unassembled WGS sequence"/>
</dbReference>
<sequence>MDSDMSSIADQIAALKGEAVPPSLHNFVTVRCLIRGIRYHDGFAKELHNNPEQPMITRALNTRAIMSNRVPLMSQEQFPYCFWHPDVPSEETLKQLLAAYPDNALLRYQVGRACAAGGYFNLYAELCLLPDVAIAEEARDNQAGHVIYETIMKAPVRYAYMDDYNRCLRSEPLAGAYLNGYTCVRSILDQKLPIGPTPYSPVIHNRVFDITEDWSLDIGGVEPHARAIDPQTVALLHSPLPADLPTVDKDLLILMAAWSGNIDRYVRLRRPSKIEGELPCIVRGIHHYPLFAKWWFTQSNTDPRIRQAVHARCIMNNDLSWLNELLPDSGLPDDSIWYPQPADEATYRELLRQRPVMLYTIARACICADYENLFTSLDIVPNMHLYRDAMTSRNKRYLKYLELKALEHGIQLDLLPLPDEEDCAGPQPYAMLKQEIHSHNSGTQCMILQREITLDHIGFRPEELATTASIVGQVLLHACIADPGIRPQPPYDSLNLKELYEAPPEDRELVGLWPPRGGYSSRGRGRGRGHRRKDGL</sequence>
<accession>A0A0U5FU50</accession>
<feature type="region of interest" description="Disordered" evidence="1">
    <location>
        <begin position="507"/>
        <end position="536"/>
    </location>
</feature>
<dbReference type="OMA" id="YLIWYPA"/>
<protein>
    <submittedName>
        <fullName evidence="2">Uncharacterized protein</fullName>
    </submittedName>
</protein>